<protein>
    <submittedName>
        <fullName evidence="1">Uncharacterized protein</fullName>
    </submittedName>
</protein>
<reference evidence="1" key="1">
    <citation type="submission" date="2023-07" db="EMBL/GenBank/DDBJ databases">
        <authorList>
            <person name="Kim M."/>
        </authorList>
    </citation>
    <scope>NUCLEOTIDE SEQUENCE</scope>
    <source>
        <strain evidence="1">BIUV-7</strain>
    </source>
</reference>
<proteinExistence type="predicted"/>
<organism evidence="1 2">
    <name type="scientific">Sphingomonas natans</name>
    <dbReference type="NCBI Taxonomy" id="3063330"/>
    <lineage>
        <taxon>Bacteria</taxon>
        <taxon>Pseudomonadati</taxon>
        <taxon>Pseudomonadota</taxon>
        <taxon>Alphaproteobacteria</taxon>
        <taxon>Sphingomonadales</taxon>
        <taxon>Sphingomonadaceae</taxon>
        <taxon>Sphingomonas</taxon>
    </lineage>
</organism>
<comment type="caution">
    <text evidence="1">The sequence shown here is derived from an EMBL/GenBank/DDBJ whole genome shotgun (WGS) entry which is preliminary data.</text>
</comment>
<accession>A0ABT8Y408</accession>
<keyword evidence="2" id="KW-1185">Reference proteome</keyword>
<name>A0ABT8Y408_9SPHN</name>
<sequence length="174" mass="19647">MKDIVCRQHAFVRPGDGFSLMAIPAPKRTNASGVLLLINCSDQDIVSLRDPSRSPRHVREFIYQPERHARLRHDPNDYRILNFNEAPHNNSFEHIAYAKSQDWAGPVCLPRTGADDRGPGVPEGPAYRQLHARYLPKPHIGASGTRTAVNRREWRTNHALTLFARRATDDIAPA</sequence>
<gene>
    <name evidence="1" type="ORF">Q4F19_01500</name>
</gene>
<evidence type="ECO:0000313" key="2">
    <source>
        <dbReference type="Proteomes" id="UP001169764"/>
    </source>
</evidence>
<evidence type="ECO:0000313" key="1">
    <source>
        <dbReference type="EMBL" id="MDO6413047.1"/>
    </source>
</evidence>
<dbReference type="EMBL" id="JAUOTP010000001">
    <property type="protein sequence ID" value="MDO6413047.1"/>
    <property type="molecule type" value="Genomic_DNA"/>
</dbReference>
<dbReference type="Proteomes" id="UP001169764">
    <property type="component" value="Unassembled WGS sequence"/>
</dbReference>
<dbReference type="RefSeq" id="WP_303539371.1">
    <property type="nucleotide sequence ID" value="NZ_JAUOTP010000001.1"/>
</dbReference>